<dbReference type="EMBL" id="BEZZ01000413">
    <property type="protein sequence ID" value="GCC32105.1"/>
    <property type="molecule type" value="Genomic_DNA"/>
</dbReference>
<dbReference type="PANTHER" id="PTHR28567:SF4">
    <property type="entry name" value="PROTEIN FAM53C"/>
    <property type="match status" value="1"/>
</dbReference>
<evidence type="ECO:0000313" key="4">
    <source>
        <dbReference type="Proteomes" id="UP000287033"/>
    </source>
</evidence>
<proteinExistence type="inferred from homology"/>
<sequence length="403" mass="45109">MVTVITEQLQKQSLDDLTCKAFNINLPLPDSTNKGSCWNPYRFIPEERKWNVFDTSHAELPMNMGFPSLTSYNLNSINSSSPNKSLWTGPATSTWMGHITSTSVGNLSDLQFSESFAPLPDPPTKRHCRSLSVPEDLSRCRSLWKPVGSKVWTPVKRRCNSGGNAGPQLSNPTQRPTSLGLQQLPNSGHYSTTSSFTFSSLTTSPESPLPWMLSPSNHSTDIGDRTFLGVQCILPEHCTFVPQRRFSLSPVHIQEAARCLLSAKSTPSSTPEMNRRQQGLLRSHSQPCDLNERKCGVKRRHDDDVRWTRPTLDFFKMNQRRNLSSPTCLEPKGREPLKDQSPASIPDTTGFKLDSVCPTTNSQIETLSESDEEEDPKSDCDSTEAILFQRSCEDLDLEMIEEN</sequence>
<dbReference type="PANTHER" id="PTHR28567">
    <property type="entry name" value="PROTEIN FAM53A-LIKE ISOFORM X1"/>
    <property type="match status" value="1"/>
</dbReference>
<feature type="compositionally biased region" description="Polar residues" evidence="2">
    <location>
        <begin position="357"/>
        <end position="367"/>
    </location>
</feature>
<feature type="region of interest" description="Disordered" evidence="2">
    <location>
        <begin position="324"/>
        <end position="382"/>
    </location>
</feature>
<gene>
    <name evidence="3" type="ORF">chiPu_0010565</name>
</gene>
<evidence type="ECO:0008006" key="5">
    <source>
        <dbReference type="Google" id="ProtNLM"/>
    </source>
</evidence>
<feature type="region of interest" description="Disordered" evidence="2">
    <location>
        <begin position="158"/>
        <end position="186"/>
    </location>
</feature>
<dbReference type="AlphaFoldDB" id="A0A401SNX8"/>
<dbReference type="GO" id="GO:0005634">
    <property type="term" value="C:nucleus"/>
    <property type="evidence" value="ECO:0007669"/>
    <property type="project" value="TreeGrafter"/>
</dbReference>
<evidence type="ECO:0000313" key="3">
    <source>
        <dbReference type="EMBL" id="GCC32105.1"/>
    </source>
</evidence>
<evidence type="ECO:0000256" key="1">
    <source>
        <dbReference type="ARBA" id="ARBA00010984"/>
    </source>
</evidence>
<accession>A0A401SNX8</accession>
<comment type="similarity">
    <text evidence="1">Belongs to the FAM53 family.</text>
</comment>
<dbReference type="GO" id="GO:0006606">
    <property type="term" value="P:protein import into nucleus"/>
    <property type="evidence" value="ECO:0007669"/>
    <property type="project" value="TreeGrafter"/>
</dbReference>
<dbReference type="Proteomes" id="UP000287033">
    <property type="component" value="Unassembled WGS sequence"/>
</dbReference>
<reference evidence="3 4" key="1">
    <citation type="journal article" date="2018" name="Nat. Ecol. Evol.">
        <title>Shark genomes provide insights into elasmobranch evolution and the origin of vertebrates.</title>
        <authorList>
            <person name="Hara Y"/>
            <person name="Yamaguchi K"/>
            <person name="Onimaru K"/>
            <person name="Kadota M"/>
            <person name="Koyanagi M"/>
            <person name="Keeley SD"/>
            <person name="Tatsumi K"/>
            <person name="Tanaka K"/>
            <person name="Motone F"/>
            <person name="Kageyama Y"/>
            <person name="Nozu R"/>
            <person name="Adachi N"/>
            <person name="Nishimura O"/>
            <person name="Nakagawa R"/>
            <person name="Tanegashima C"/>
            <person name="Kiyatake I"/>
            <person name="Matsumoto R"/>
            <person name="Murakumo K"/>
            <person name="Nishida K"/>
            <person name="Terakita A"/>
            <person name="Kuratani S"/>
            <person name="Sato K"/>
            <person name="Hyodo S Kuraku.S."/>
        </authorList>
    </citation>
    <scope>NUCLEOTIDE SEQUENCE [LARGE SCALE GENOMIC DNA]</scope>
</reference>
<feature type="compositionally biased region" description="Polar residues" evidence="2">
    <location>
        <begin position="167"/>
        <end position="186"/>
    </location>
</feature>
<dbReference type="STRING" id="137246.A0A401SNX8"/>
<dbReference type="Pfam" id="PF15242">
    <property type="entry name" value="FAM53"/>
    <property type="match status" value="1"/>
</dbReference>
<dbReference type="OrthoDB" id="10026856at2759"/>
<keyword evidence="4" id="KW-1185">Reference proteome</keyword>
<name>A0A401SNX8_CHIPU</name>
<protein>
    <recommendedName>
        <fullName evidence="5">Protein FAM53C</fullName>
    </recommendedName>
</protein>
<evidence type="ECO:0000256" key="2">
    <source>
        <dbReference type="SAM" id="MobiDB-lite"/>
    </source>
</evidence>
<organism evidence="3 4">
    <name type="scientific">Chiloscyllium punctatum</name>
    <name type="common">Brownbanded bambooshark</name>
    <name type="synonym">Hemiscyllium punctatum</name>
    <dbReference type="NCBI Taxonomy" id="137246"/>
    <lineage>
        <taxon>Eukaryota</taxon>
        <taxon>Metazoa</taxon>
        <taxon>Chordata</taxon>
        <taxon>Craniata</taxon>
        <taxon>Vertebrata</taxon>
        <taxon>Chondrichthyes</taxon>
        <taxon>Elasmobranchii</taxon>
        <taxon>Galeomorphii</taxon>
        <taxon>Galeoidea</taxon>
        <taxon>Orectolobiformes</taxon>
        <taxon>Hemiscylliidae</taxon>
        <taxon>Chiloscyllium</taxon>
    </lineage>
</organism>
<dbReference type="OMA" id="WRGLSHC"/>
<comment type="caution">
    <text evidence="3">The sequence shown here is derived from an EMBL/GenBank/DDBJ whole genome shotgun (WGS) entry which is preliminary data.</text>
</comment>
<dbReference type="InterPro" id="IPR029356">
    <property type="entry name" value="FAM53"/>
</dbReference>